<evidence type="ECO:0000313" key="2">
    <source>
        <dbReference type="EMBL" id="KGF66565.1"/>
    </source>
</evidence>
<feature type="transmembrane region" description="Helical" evidence="1">
    <location>
        <begin position="7"/>
        <end position="26"/>
    </location>
</feature>
<dbReference type="Proteomes" id="UP000029719">
    <property type="component" value="Unassembled WGS sequence"/>
</dbReference>
<keyword evidence="1" id="KW-0812">Transmembrane</keyword>
<keyword evidence="1" id="KW-1133">Transmembrane helix</keyword>
<name>A0A9X0EIL1_9PSED</name>
<evidence type="ECO:0000256" key="1">
    <source>
        <dbReference type="SAM" id="Phobius"/>
    </source>
</evidence>
<feature type="transmembrane region" description="Helical" evidence="1">
    <location>
        <begin position="52"/>
        <end position="72"/>
    </location>
</feature>
<protein>
    <recommendedName>
        <fullName evidence="4">Transmembrane protein</fullName>
    </recommendedName>
</protein>
<organism evidence="2 3">
    <name type="scientific">Pseudomonas lutea</name>
    <dbReference type="NCBI Taxonomy" id="243924"/>
    <lineage>
        <taxon>Bacteria</taxon>
        <taxon>Pseudomonadati</taxon>
        <taxon>Pseudomonadota</taxon>
        <taxon>Gammaproteobacteria</taxon>
        <taxon>Pseudomonadales</taxon>
        <taxon>Pseudomonadaceae</taxon>
        <taxon>Pseudomonas</taxon>
    </lineage>
</organism>
<accession>A0A9X0EIL1</accession>
<gene>
    <name evidence="2" type="ORF">LT42_11975</name>
</gene>
<evidence type="ECO:0000313" key="3">
    <source>
        <dbReference type="Proteomes" id="UP000029719"/>
    </source>
</evidence>
<evidence type="ECO:0008006" key="4">
    <source>
        <dbReference type="Google" id="ProtNLM"/>
    </source>
</evidence>
<proteinExistence type="predicted"/>
<sequence length="92" mass="10519">MAIRGVLIRVLLYAACAALLFVYMMFQGSQYDWMEPASLAKNIEDNSKNRDVIRVTTVFITLIMQFMIAICLSRKEAIVSVAIVTTIFYLCW</sequence>
<dbReference type="EMBL" id="JRMB01000001">
    <property type="protein sequence ID" value="KGF66565.1"/>
    <property type="molecule type" value="Genomic_DNA"/>
</dbReference>
<keyword evidence="1" id="KW-0472">Membrane</keyword>
<comment type="caution">
    <text evidence="2">The sequence shown here is derived from an EMBL/GenBank/DDBJ whole genome shotgun (WGS) entry which is preliminary data.</text>
</comment>
<reference evidence="2 3" key="1">
    <citation type="submission" date="2014-09" db="EMBL/GenBank/DDBJ databases">
        <title>Genome sequence of Pseudomonas lutea strain DSM 17257T.</title>
        <authorList>
            <person name="Kwak Y."/>
            <person name="Shin J.-H."/>
        </authorList>
    </citation>
    <scope>NUCLEOTIDE SEQUENCE [LARGE SCALE GENOMIC DNA]</scope>
    <source>
        <strain evidence="2 3">DSM 17257</strain>
    </source>
</reference>
<dbReference type="AlphaFoldDB" id="A0A9X0EIL1"/>